<name>A0ABR3NDK0_9TELE</name>
<feature type="compositionally biased region" description="Basic and acidic residues" evidence="1">
    <location>
        <begin position="17"/>
        <end position="49"/>
    </location>
</feature>
<feature type="region of interest" description="Disordered" evidence="1">
    <location>
        <begin position="1"/>
        <end position="49"/>
    </location>
</feature>
<dbReference type="Proteomes" id="UP001558613">
    <property type="component" value="Unassembled WGS sequence"/>
</dbReference>
<protein>
    <submittedName>
        <fullName evidence="2">Uncharacterized protein</fullName>
    </submittedName>
</protein>
<proteinExistence type="predicted"/>
<keyword evidence="3" id="KW-1185">Reference proteome</keyword>
<evidence type="ECO:0000313" key="3">
    <source>
        <dbReference type="Proteomes" id="UP001558613"/>
    </source>
</evidence>
<evidence type="ECO:0000313" key="2">
    <source>
        <dbReference type="EMBL" id="KAL1274765.1"/>
    </source>
</evidence>
<sequence>MRSRNVCLTPELGADPGRVKDGGKKRQEKDSPHYRRQNEEREARQRREGVGILIPSQGQTAIGLFSGVGGKEICEKTYNAEKEKQRTRGEKGQCVPSSAEGSGKVHGCKRKRGRERRVLLS</sequence>
<organism evidence="2 3">
    <name type="scientific">Cirrhinus molitorella</name>
    <name type="common">mud carp</name>
    <dbReference type="NCBI Taxonomy" id="172907"/>
    <lineage>
        <taxon>Eukaryota</taxon>
        <taxon>Metazoa</taxon>
        <taxon>Chordata</taxon>
        <taxon>Craniata</taxon>
        <taxon>Vertebrata</taxon>
        <taxon>Euteleostomi</taxon>
        <taxon>Actinopterygii</taxon>
        <taxon>Neopterygii</taxon>
        <taxon>Teleostei</taxon>
        <taxon>Ostariophysi</taxon>
        <taxon>Cypriniformes</taxon>
        <taxon>Cyprinidae</taxon>
        <taxon>Labeoninae</taxon>
        <taxon>Labeonini</taxon>
        <taxon>Cirrhinus</taxon>
    </lineage>
</organism>
<comment type="caution">
    <text evidence="2">The sequence shown here is derived from an EMBL/GenBank/DDBJ whole genome shotgun (WGS) entry which is preliminary data.</text>
</comment>
<reference evidence="2 3" key="1">
    <citation type="submission" date="2023-09" db="EMBL/GenBank/DDBJ databases">
        <authorList>
            <person name="Wang M."/>
        </authorList>
    </citation>
    <scope>NUCLEOTIDE SEQUENCE [LARGE SCALE GENOMIC DNA]</scope>
    <source>
        <strain evidence="2">GT-2023</strain>
        <tissue evidence="2">Liver</tissue>
    </source>
</reference>
<accession>A0ABR3NDK0</accession>
<evidence type="ECO:0000256" key="1">
    <source>
        <dbReference type="SAM" id="MobiDB-lite"/>
    </source>
</evidence>
<feature type="compositionally biased region" description="Basic residues" evidence="1">
    <location>
        <begin position="106"/>
        <end position="115"/>
    </location>
</feature>
<feature type="region of interest" description="Disordered" evidence="1">
    <location>
        <begin position="81"/>
        <end position="121"/>
    </location>
</feature>
<dbReference type="EMBL" id="JAYMGO010000005">
    <property type="protein sequence ID" value="KAL1274765.1"/>
    <property type="molecule type" value="Genomic_DNA"/>
</dbReference>
<feature type="compositionally biased region" description="Basic and acidic residues" evidence="1">
    <location>
        <begin position="81"/>
        <end position="91"/>
    </location>
</feature>
<gene>
    <name evidence="2" type="ORF">QQF64_027579</name>
</gene>